<evidence type="ECO:0000256" key="4">
    <source>
        <dbReference type="ARBA" id="ARBA00022490"/>
    </source>
</evidence>
<dbReference type="GO" id="GO:0098609">
    <property type="term" value="P:cell-cell adhesion"/>
    <property type="evidence" value="ECO:0007669"/>
    <property type="project" value="TreeGrafter"/>
</dbReference>
<feature type="compositionally biased region" description="Polar residues" evidence="7">
    <location>
        <begin position="639"/>
        <end position="653"/>
    </location>
</feature>
<dbReference type="GO" id="GO:0005737">
    <property type="term" value="C:cytoplasm"/>
    <property type="evidence" value="ECO:0007669"/>
    <property type="project" value="UniProtKB-SubCell"/>
</dbReference>
<keyword evidence="9" id="KW-1185">Reference proteome</keyword>
<sequence>MATAVMESRFRTAEAILEPLFKKLSSFSSLSVKHHAKKPRSKSQSTIISSVQEFLNDIEFRTNCLIRGFPSMETDFNTALSDVLDTGQIFLGSVVSFTSDPTNINKDTELYQSGNVLLSALCRLLILAEVADISLLDQLITSIRNRIEHIINTPSSRKLHIEWRELEKELANLVLLLEKRLPDLLNREHQEKLSRAKFILKNSGPLLYTSSRVCLHHPEHTTARSARDFAAKSLDTSIALIQSTIDPGPKPGKIRLKVSGKLLDEIGEFENSTLLDPDTFDDKQARAQMERQLKRLLPSVYQLADARQTRPSTRQAIYAQCKKIQRVLEDLLTEYNRKPPVNRFALDRAMETLLNTTGALKQQLLRISVDHATQALMRKDEPLMALSDATKFGSEKRMDTACQVFQEHSADLVLAAYEMCALTSNEELSKSIQLACHQMEQLRPQVVNTGYLLFKFPYSKSIAANFEAFKQSYQESIDMLATALNELTSVHDFLAVADDGMREDYQKSLQALETQDECGVQQNSGAMQRRSSHVCDVVTQKLSEQTDNLDYVDHVMETVILLRDKYTPTFIEVARDTLSRLAAHHRIDEARYRHAGSDLCSALHEVRLAALNESNLPSELEALRLREAVGDFDADRRSTNGSRSVKVTSSDQRSPGHEFRPSSAVSQENRHSERAELYAMLSGPERETMAQEFAGFLEEKKRFMREVVKWDDSANEIIVLAKKMCIIMMEMTDFTRGRGPLNSTMEVIQAAQRISECGQRLDQLCRDIANLCPDSASRRDLLAYLQRVTLHCHQLNITSRVKAGVQAARSEVVENSAALIQTARNLMTAVVLTVKQSYIASTKYRNPEGQHRPVVRWQMRAPDKKPLVTPEHELDDVESGSDIDDLDEDDIVRPLHARPSRRSDALIELAQFDHPLTPVSRNGDR</sequence>
<dbReference type="GO" id="GO:0008013">
    <property type="term" value="F:beta-catenin binding"/>
    <property type="evidence" value="ECO:0007669"/>
    <property type="project" value="TreeGrafter"/>
</dbReference>
<dbReference type="AlphaFoldDB" id="A0A4E0RRA3"/>
<protein>
    <submittedName>
        <fullName evidence="8">Catenin alpha-3</fullName>
    </submittedName>
</protein>
<keyword evidence="4" id="KW-0963">Cytoplasm</keyword>
<evidence type="ECO:0000256" key="2">
    <source>
        <dbReference type="ARBA" id="ARBA00004496"/>
    </source>
</evidence>
<dbReference type="Pfam" id="PF01044">
    <property type="entry name" value="Vinculin"/>
    <property type="match status" value="1"/>
</dbReference>
<dbReference type="GO" id="GO:0016477">
    <property type="term" value="P:cell migration"/>
    <property type="evidence" value="ECO:0007669"/>
    <property type="project" value="TreeGrafter"/>
</dbReference>
<dbReference type="EMBL" id="JXXN02000143">
    <property type="protein sequence ID" value="THD28474.1"/>
    <property type="molecule type" value="Genomic_DNA"/>
</dbReference>
<evidence type="ECO:0000256" key="1">
    <source>
        <dbReference type="ARBA" id="ARBA00004282"/>
    </source>
</evidence>
<dbReference type="GO" id="GO:0005912">
    <property type="term" value="C:adherens junction"/>
    <property type="evidence" value="ECO:0007669"/>
    <property type="project" value="TreeGrafter"/>
</dbReference>
<accession>A0A4E0RRA3</accession>
<dbReference type="InterPro" id="IPR036723">
    <property type="entry name" value="Alpha-catenin/vinculin-like_sf"/>
</dbReference>
<keyword evidence="6" id="KW-0965">Cell junction</keyword>
<dbReference type="InterPro" id="IPR001033">
    <property type="entry name" value="Alpha_catenin"/>
</dbReference>
<evidence type="ECO:0000313" key="9">
    <source>
        <dbReference type="Proteomes" id="UP000230066"/>
    </source>
</evidence>
<comment type="subcellular location">
    <subcellularLocation>
        <location evidence="1">Cell junction</location>
    </subcellularLocation>
    <subcellularLocation>
        <location evidence="2">Cytoplasm</location>
    </subcellularLocation>
</comment>
<organism evidence="8 9">
    <name type="scientific">Fasciola hepatica</name>
    <name type="common">Liver fluke</name>
    <dbReference type="NCBI Taxonomy" id="6192"/>
    <lineage>
        <taxon>Eukaryota</taxon>
        <taxon>Metazoa</taxon>
        <taxon>Spiralia</taxon>
        <taxon>Lophotrochozoa</taxon>
        <taxon>Platyhelminthes</taxon>
        <taxon>Trematoda</taxon>
        <taxon>Digenea</taxon>
        <taxon>Plagiorchiida</taxon>
        <taxon>Echinostomata</taxon>
        <taxon>Echinostomatoidea</taxon>
        <taxon>Fasciolidae</taxon>
        <taxon>Fasciola</taxon>
    </lineage>
</organism>
<gene>
    <name evidence="8" type="ORF">D915_000670</name>
</gene>
<dbReference type="InterPro" id="IPR006077">
    <property type="entry name" value="Vinculin/catenin"/>
</dbReference>
<feature type="compositionally biased region" description="Basic and acidic residues" evidence="7">
    <location>
        <begin position="863"/>
        <end position="872"/>
    </location>
</feature>
<name>A0A4E0RRA3_FASHE</name>
<dbReference type="Gene3D" id="1.20.120.230">
    <property type="entry name" value="Alpha-catenin/vinculin-like"/>
    <property type="match status" value="5"/>
</dbReference>
<evidence type="ECO:0000256" key="6">
    <source>
        <dbReference type="ARBA" id="ARBA00022949"/>
    </source>
</evidence>
<dbReference type="PANTHER" id="PTHR18914:SF9">
    <property type="entry name" value="CATENIN ALPHA"/>
    <property type="match status" value="1"/>
</dbReference>
<proteinExistence type="inferred from homology"/>
<comment type="similarity">
    <text evidence="3">Belongs to the vinculin/alpha-catenin family.</text>
</comment>
<feature type="compositionally biased region" description="Acidic residues" evidence="7">
    <location>
        <begin position="873"/>
        <end position="890"/>
    </location>
</feature>
<dbReference type="SUPFAM" id="SSF47220">
    <property type="entry name" value="alpha-catenin/vinculin-like"/>
    <property type="match status" value="4"/>
</dbReference>
<dbReference type="GO" id="GO:0045296">
    <property type="term" value="F:cadherin binding"/>
    <property type="evidence" value="ECO:0007669"/>
    <property type="project" value="InterPro"/>
</dbReference>
<dbReference type="PRINTS" id="PR00805">
    <property type="entry name" value="ALPHACATENIN"/>
</dbReference>
<feature type="region of interest" description="Disordered" evidence="7">
    <location>
        <begin position="634"/>
        <end position="671"/>
    </location>
</feature>
<reference evidence="8" key="1">
    <citation type="submission" date="2019-03" db="EMBL/GenBank/DDBJ databases">
        <title>Improved annotation for the trematode Fasciola hepatica.</title>
        <authorList>
            <person name="Choi Y.-J."/>
            <person name="Martin J."/>
            <person name="Mitreva M."/>
        </authorList>
    </citation>
    <scope>NUCLEOTIDE SEQUENCE [LARGE SCALE GENOMIC DNA]</scope>
</reference>
<dbReference type="GO" id="GO:0016342">
    <property type="term" value="C:catenin complex"/>
    <property type="evidence" value="ECO:0007669"/>
    <property type="project" value="TreeGrafter"/>
</dbReference>
<dbReference type="PANTHER" id="PTHR18914">
    <property type="entry name" value="ALPHA CATENIN"/>
    <property type="match status" value="1"/>
</dbReference>
<dbReference type="GO" id="GO:0051015">
    <property type="term" value="F:actin filament binding"/>
    <property type="evidence" value="ECO:0007669"/>
    <property type="project" value="InterPro"/>
</dbReference>
<keyword evidence="5" id="KW-0130">Cell adhesion</keyword>
<evidence type="ECO:0000313" key="8">
    <source>
        <dbReference type="EMBL" id="THD28474.1"/>
    </source>
</evidence>
<evidence type="ECO:0000256" key="3">
    <source>
        <dbReference type="ARBA" id="ARBA00008376"/>
    </source>
</evidence>
<dbReference type="Proteomes" id="UP000230066">
    <property type="component" value="Unassembled WGS sequence"/>
</dbReference>
<dbReference type="Gene3D" id="6.10.250.2510">
    <property type="match status" value="1"/>
</dbReference>
<evidence type="ECO:0000256" key="7">
    <source>
        <dbReference type="SAM" id="MobiDB-lite"/>
    </source>
</evidence>
<evidence type="ECO:0000256" key="5">
    <source>
        <dbReference type="ARBA" id="ARBA00022889"/>
    </source>
</evidence>
<comment type="caution">
    <text evidence="8">The sequence shown here is derived from an EMBL/GenBank/DDBJ whole genome shotgun (WGS) entry which is preliminary data.</text>
</comment>
<feature type="region of interest" description="Disordered" evidence="7">
    <location>
        <begin position="863"/>
        <end position="898"/>
    </location>
</feature>